<dbReference type="SMART" id="SM00833">
    <property type="entry name" value="CobW_C"/>
    <property type="match status" value="1"/>
</dbReference>
<dbReference type="PANTHER" id="PTHR43603:SF1">
    <property type="entry name" value="ZINC-REGULATED GTPASE METALLOPROTEIN ACTIVATOR 1"/>
    <property type="match status" value="1"/>
</dbReference>
<accession>A0A7S1CVF2</accession>
<gene>
    <name evidence="3" type="ORF">POKL1161_LOCUS444</name>
</gene>
<feature type="region of interest" description="Disordered" evidence="1">
    <location>
        <begin position="277"/>
        <end position="306"/>
    </location>
</feature>
<evidence type="ECO:0000313" key="3">
    <source>
        <dbReference type="EMBL" id="CAD8928091.1"/>
    </source>
</evidence>
<dbReference type="InterPro" id="IPR027417">
    <property type="entry name" value="P-loop_NTPase"/>
</dbReference>
<evidence type="ECO:0000256" key="1">
    <source>
        <dbReference type="SAM" id="MobiDB-lite"/>
    </source>
</evidence>
<evidence type="ECO:0000259" key="2">
    <source>
        <dbReference type="SMART" id="SM00833"/>
    </source>
</evidence>
<dbReference type="AlphaFoldDB" id="A0A7S1CVF2"/>
<protein>
    <recommendedName>
        <fullName evidence="2">CobW C-terminal domain-containing protein</fullName>
    </recommendedName>
</protein>
<dbReference type="Pfam" id="PF07683">
    <property type="entry name" value="CobW_C"/>
    <property type="match status" value="1"/>
</dbReference>
<dbReference type="PANTHER" id="PTHR43603">
    <property type="entry name" value="COBW DOMAIN-CONTAINING PROTEIN DDB_G0274527"/>
    <property type="match status" value="1"/>
</dbReference>
<dbReference type="InterPro" id="IPR011629">
    <property type="entry name" value="CobW-like_C"/>
</dbReference>
<dbReference type="EMBL" id="HBFV01000638">
    <property type="protein sequence ID" value="CAD8928091.1"/>
    <property type="molecule type" value="Transcribed_RNA"/>
</dbReference>
<proteinExistence type="predicted"/>
<feature type="region of interest" description="Disordered" evidence="1">
    <location>
        <begin position="449"/>
        <end position="472"/>
    </location>
</feature>
<feature type="compositionally biased region" description="Polar residues" evidence="1">
    <location>
        <begin position="616"/>
        <end position="626"/>
    </location>
</feature>
<feature type="domain" description="CobW C-terminal" evidence="2">
    <location>
        <begin position="87"/>
        <end position="274"/>
    </location>
</feature>
<dbReference type="Gene3D" id="3.40.50.300">
    <property type="entry name" value="P-loop containing nucleotide triphosphate hydrolases"/>
    <property type="match status" value="1"/>
</dbReference>
<dbReference type="SUPFAM" id="SSF90002">
    <property type="entry name" value="Hypothetical protein YjiA, C-terminal domain"/>
    <property type="match status" value="1"/>
</dbReference>
<feature type="region of interest" description="Disordered" evidence="1">
    <location>
        <begin position="597"/>
        <end position="626"/>
    </location>
</feature>
<dbReference type="InterPro" id="IPR051927">
    <property type="entry name" value="Zn_Chap_cDPG_Synth"/>
</dbReference>
<organism evidence="3">
    <name type="scientific">Picochlorum oklahomense</name>
    <dbReference type="NCBI Taxonomy" id="249345"/>
    <lineage>
        <taxon>Eukaryota</taxon>
        <taxon>Viridiplantae</taxon>
        <taxon>Chlorophyta</taxon>
        <taxon>core chlorophytes</taxon>
        <taxon>Trebouxiophyceae</taxon>
        <taxon>Trebouxiophyceae incertae sedis</taxon>
        <taxon>Picochlorum</taxon>
    </lineage>
</organism>
<name>A0A7S1CVF2_9CHLO</name>
<reference evidence="3" key="1">
    <citation type="submission" date="2021-01" db="EMBL/GenBank/DDBJ databases">
        <authorList>
            <person name="Corre E."/>
            <person name="Pelletier E."/>
            <person name="Niang G."/>
            <person name="Scheremetjew M."/>
            <person name="Finn R."/>
            <person name="Kale V."/>
            <person name="Holt S."/>
            <person name="Cochrane G."/>
            <person name="Meng A."/>
            <person name="Brown T."/>
            <person name="Cohen L."/>
        </authorList>
    </citation>
    <scope>NUCLEOTIDE SEQUENCE</scope>
    <source>
        <strain evidence="3">CCMP2329</strain>
    </source>
</reference>
<sequence length="712" mass="78752">MNKIDMVSSEDAASQLETLLRSLNPSAKIVQTVHSAVCVEDVVATGMFDHEKTENAAGWAQCMNRSGKVGLFPIGEATDSTASGHGSCAFMYSADKPFHPKRLFQFMTKYFVLRQEEDMEYEQAHGIVPAEVTLSLQEAEKNIKRAIDLVSRGAHKNSKTIHSLNESMKSLQDALVDMSQTTSSSSVPGDFEAFKDAYGTIVRSKGVFWIATRPNLCGEWSQSGAALQCCCSGPWSASPPHGQGGSQRRRRQEIAFIGMDMNAKALEAELNRCLISDDDDGESKESMHDPFAAWPSLDSEDDDQNNDEEYMPLGKVVQITDGASEAQHILDSIEPGTTVIIYWHAEWHAQGDAILTELRSMIDKVSTLVIHVKIGDHPPNWSFAMEKVMEKPEANRPGAKPVLKQGHSCWPCFTVHSAPSLQPIETISGGRAMNTLRKLISGLPEYTEQQRISKRREHQDHPSEPESSETNVWSDVSSAFPYLQNGAVELRELLKNFAKEKKSLYILWEEGGIPLKILKALESITIIRPDTNNLFIATVGASPGNEALAKALGVKKGPSLLVFSNMKVDKKYDGPDKVRDALAQEFRTLPAEATPAFPIKKTTSHPSPSIYDPPQGKQNRSGSTKLTPDGNLVHYFPKMPCLKCGNPWWTSDDWDALCIRCGWNCQTDGYDDDSKPLPKYKEIWATYCASIKSGVTPAWKNKKSAPSTTKRI</sequence>